<dbReference type="InterPro" id="IPR006311">
    <property type="entry name" value="TAT_signal"/>
</dbReference>
<feature type="chain" id="PRO_5045396452" evidence="5">
    <location>
        <begin position="35"/>
        <end position="421"/>
    </location>
</feature>
<dbReference type="Pfam" id="PF00174">
    <property type="entry name" value="Oxidored_molyb"/>
    <property type="match status" value="1"/>
</dbReference>
<evidence type="ECO:0000256" key="2">
    <source>
        <dbReference type="ARBA" id="ARBA00022505"/>
    </source>
</evidence>
<dbReference type="Proteomes" id="UP000637980">
    <property type="component" value="Unassembled WGS sequence"/>
</dbReference>
<dbReference type="SUPFAM" id="SSF81296">
    <property type="entry name" value="E set domains"/>
    <property type="match status" value="1"/>
</dbReference>
<dbReference type="PROSITE" id="PS51318">
    <property type="entry name" value="TAT"/>
    <property type="match status" value="1"/>
</dbReference>
<dbReference type="InterPro" id="IPR008335">
    <property type="entry name" value="Mopterin_OxRdtase_euk"/>
</dbReference>
<proteinExistence type="predicted"/>
<comment type="caution">
    <text evidence="8">The sequence shown here is derived from an EMBL/GenBank/DDBJ whole genome shotgun (WGS) entry which is preliminary data.</text>
</comment>
<dbReference type="Gene3D" id="3.90.420.10">
    <property type="entry name" value="Oxidoreductase, molybdopterin-binding domain"/>
    <property type="match status" value="1"/>
</dbReference>
<dbReference type="PANTHER" id="PTHR19372:SF7">
    <property type="entry name" value="SULFITE OXIDASE, MITOCHONDRIAL"/>
    <property type="match status" value="1"/>
</dbReference>
<keyword evidence="2" id="KW-0500">Molybdenum</keyword>
<dbReference type="PRINTS" id="PR00407">
    <property type="entry name" value="EUMOPTERIN"/>
</dbReference>
<evidence type="ECO:0000256" key="3">
    <source>
        <dbReference type="ARBA" id="ARBA00022723"/>
    </source>
</evidence>
<evidence type="ECO:0000256" key="1">
    <source>
        <dbReference type="ARBA" id="ARBA00001924"/>
    </source>
</evidence>
<keyword evidence="3" id="KW-0479">Metal-binding</keyword>
<dbReference type="SUPFAM" id="SSF56524">
    <property type="entry name" value="Oxidoreductase molybdopterin-binding domain"/>
    <property type="match status" value="1"/>
</dbReference>
<dbReference type="InterPro" id="IPR036374">
    <property type="entry name" value="OxRdtase_Mopterin-bd_sf"/>
</dbReference>
<evidence type="ECO:0000256" key="4">
    <source>
        <dbReference type="ARBA" id="ARBA00023002"/>
    </source>
</evidence>
<feature type="domain" description="Oxidoreductase molybdopterin-binding" evidence="6">
    <location>
        <begin position="107"/>
        <end position="268"/>
    </location>
</feature>
<sequence>MSERLKSPTRRNLLKGGALLSGAALTGAAVPARADDPAITNLQPWMQELGDGVDAMPYGAPSQYEAHVKRRTVEWLTADRISSINFTPLHELDGIITPNGLCFERHHGGVAHVDPAQHRLMINGLVETELVFTMEDIMRFPRENRIYFLECAANSGMEWRGAQLNGCQFTHGMIHNVMYTGVPLRLLLEEAGLKTNAKWLMPEGADAAAMTRSIPLEKALDDCLVAFKMNGEALRPEQGYPLRLVVPGWEGNMWIKWLRRIEVGDEPWHHREETSKYTDLMANGKARRFTWEMDCKSVITNPSPQAPLLHKSGHTVLTGVAWSGRGTIPRVDITLDGGKNWHAARLDGPSFDKSMHRFYFEFDWDGTPLLLQSRAHDSTGYIQPTKNELRAVRGENSIYHNNAIQTWHLRENGEAENVEIS</sequence>
<keyword evidence="9" id="KW-1185">Reference proteome</keyword>
<accession>A0ABQ3E1L9</accession>
<keyword evidence="4" id="KW-0560">Oxidoreductase</keyword>
<evidence type="ECO:0000259" key="6">
    <source>
        <dbReference type="Pfam" id="PF00174"/>
    </source>
</evidence>
<reference evidence="9" key="1">
    <citation type="journal article" date="2019" name="Int. J. Syst. Evol. Microbiol.">
        <title>The Global Catalogue of Microorganisms (GCM) 10K type strain sequencing project: providing services to taxonomists for standard genome sequencing and annotation.</title>
        <authorList>
            <consortium name="The Broad Institute Genomics Platform"/>
            <consortium name="The Broad Institute Genome Sequencing Center for Infectious Disease"/>
            <person name="Wu L."/>
            <person name="Ma J."/>
        </authorList>
    </citation>
    <scope>NUCLEOTIDE SEQUENCE [LARGE SCALE GENOMIC DNA]</scope>
    <source>
        <strain evidence="9">KCTC 12861</strain>
    </source>
</reference>
<evidence type="ECO:0000256" key="5">
    <source>
        <dbReference type="SAM" id="SignalP"/>
    </source>
</evidence>
<comment type="cofactor">
    <cofactor evidence="1">
        <name>Mo-molybdopterin</name>
        <dbReference type="ChEBI" id="CHEBI:71302"/>
    </cofactor>
</comment>
<dbReference type="NCBIfam" id="TIGR04555">
    <property type="entry name" value="sulfite_DH_soxC"/>
    <property type="match status" value="1"/>
</dbReference>
<keyword evidence="5" id="KW-0732">Signal</keyword>
<feature type="domain" description="Moybdenum cofactor oxidoreductase dimerisation" evidence="7">
    <location>
        <begin position="288"/>
        <end position="406"/>
    </location>
</feature>
<evidence type="ECO:0000313" key="8">
    <source>
        <dbReference type="EMBL" id="GHB23200.1"/>
    </source>
</evidence>
<dbReference type="PANTHER" id="PTHR19372">
    <property type="entry name" value="SULFITE REDUCTASE"/>
    <property type="match status" value="1"/>
</dbReference>
<dbReference type="InterPro" id="IPR030835">
    <property type="entry name" value="Sulfite_DH_SoxC"/>
</dbReference>
<dbReference type="Pfam" id="PF03404">
    <property type="entry name" value="Mo-co_dimer"/>
    <property type="match status" value="1"/>
</dbReference>
<evidence type="ECO:0000313" key="9">
    <source>
        <dbReference type="Proteomes" id="UP000637980"/>
    </source>
</evidence>
<dbReference type="InterPro" id="IPR005066">
    <property type="entry name" value="MoCF_OxRdtse_dimer"/>
</dbReference>
<evidence type="ECO:0000259" key="7">
    <source>
        <dbReference type="Pfam" id="PF03404"/>
    </source>
</evidence>
<dbReference type="InterPro" id="IPR000572">
    <property type="entry name" value="OxRdtase_Mopterin-bd_dom"/>
</dbReference>
<gene>
    <name evidence="8" type="primary">soxC</name>
    <name evidence="8" type="ORF">GCM10007094_09400</name>
</gene>
<feature type="signal peptide" evidence="5">
    <location>
        <begin position="1"/>
        <end position="34"/>
    </location>
</feature>
<organism evidence="8 9">
    <name type="scientific">Pseudovibrio japonicus</name>
    <dbReference type="NCBI Taxonomy" id="366534"/>
    <lineage>
        <taxon>Bacteria</taxon>
        <taxon>Pseudomonadati</taxon>
        <taxon>Pseudomonadota</taxon>
        <taxon>Alphaproteobacteria</taxon>
        <taxon>Hyphomicrobiales</taxon>
        <taxon>Stappiaceae</taxon>
        <taxon>Pseudovibrio</taxon>
    </lineage>
</organism>
<dbReference type="CDD" id="cd02113">
    <property type="entry name" value="bact_SoxC_Moco"/>
    <property type="match status" value="1"/>
</dbReference>
<name>A0ABQ3E1L9_9HYPH</name>
<dbReference type="EMBL" id="BMXE01000001">
    <property type="protein sequence ID" value="GHB23200.1"/>
    <property type="molecule type" value="Genomic_DNA"/>
</dbReference>
<dbReference type="InterPro" id="IPR014756">
    <property type="entry name" value="Ig_E-set"/>
</dbReference>
<dbReference type="Gene3D" id="2.60.40.650">
    <property type="match status" value="1"/>
</dbReference>
<dbReference type="RefSeq" id="WP_189435550.1">
    <property type="nucleotide sequence ID" value="NZ_BMXE01000001.1"/>
</dbReference>
<protein>
    <submittedName>
        <fullName evidence="8">Sulfite dehydrogenase</fullName>
    </submittedName>
</protein>